<dbReference type="GO" id="GO:0006508">
    <property type="term" value="P:proteolysis"/>
    <property type="evidence" value="ECO:0007669"/>
    <property type="project" value="UniProtKB-KW"/>
</dbReference>
<feature type="compositionally biased region" description="Polar residues" evidence="4">
    <location>
        <begin position="375"/>
        <end position="393"/>
    </location>
</feature>
<reference evidence="6 7" key="2">
    <citation type="journal article" date="2006" name="J. Microbiol. Methods">
        <title>Genomic flank-sequencing of plasposon insertion sites for rapid identification of functional genes.</title>
        <authorList>
            <person name="Leveau J.H."/>
            <person name="Gerards S."/>
            <person name="Fritsche K."/>
            <person name="Zondag G."/>
            <person name="van Veen J.A."/>
        </authorList>
    </citation>
    <scope>NUCLEOTIDE SEQUENCE [LARGE SCALE GENOMIC DNA]</scope>
    <source>
        <strain evidence="6 7">Ter331</strain>
    </source>
</reference>
<name>G0ADJ5_COLFT</name>
<dbReference type="SUPFAM" id="SSF54001">
    <property type="entry name" value="Cysteine proteinases"/>
    <property type="match status" value="1"/>
</dbReference>
<dbReference type="eggNOG" id="ENOG5033IPW">
    <property type="taxonomic scope" value="Bacteria"/>
</dbReference>
<evidence type="ECO:0000256" key="1">
    <source>
        <dbReference type="ARBA" id="ARBA00022670"/>
    </source>
</evidence>
<gene>
    <name evidence="6" type="ordered locus">CFU_3713</name>
</gene>
<dbReference type="HOGENOM" id="CLU_658427_0_0_4"/>
<dbReference type="AlphaFoldDB" id="G0ADJ5"/>
<dbReference type="KEGG" id="cfu:CFU_3713"/>
<reference evidence="6 7" key="5">
    <citation type="journal article" date="2011" name="ISME J.">
        <title>Dual transcriptional profiling of a bacterial/fungal confrontation: Collimonas fungivorans versus Aspergillus niger.</title>
        <authorList>
            <person name="Mela F."/>
            <person name="Fritsche K."/>
            <person name="de Boer W."/>
            <person name="van Veen J.A."/>
            <person name="de Graaff L.H."/>
            <person name="van den Berg M."/>
            <person name="Leveau J.H."/>
        </authorList>
    </citation>
    <scope>NUCLEOTIDE SEQUENCE [LARGE SCALE GENOMIC DNA]</scope>
    <source>
        <strain evidence="6 7">Ter331</strain>
    </source>
</reference>
<accession>G0ADJ5</accession>
<dbReference type="InterPro" id="IPR038765">
    <property type="entry name" value="Papain-like_cys_pep_sf"/>
</dbReference>
<evidence type="ECO:0000313" key="7">
    <source>
        <dbReference type="Proteomes" id="UP000008392"/>
    </source>
</evidence>
<feature type="region of interest" description="Disordered" evidence="4">
    <location>
        <begin position="373"/>
        <end position="417"/>
    </location>
</feature>
<evidence type="ECO:0000259" key="5">
    <source>
        <dbReference type="Pfam" id="PF03543"/>
    </source>
</evidence>
<proteinExistence type="predicted"/>
<sequence length="417" mass="46251">MKRYSAERRFRPGGTCFVSSRCQPTWRHRIRACQSMCYRNVMPPKVSSAAEHPVFSPVDELSSVDRENASAQPARPVARQRRGESFDGLPRRVSSATSEIRPEPARRSARLPFVRDVRSQGPHAIPSAQQIESDRNWGGDLLPSLKTALLARTNQGAAFLTHFSDEEMSRWEGACNGQCHIWMRLREASPLAAATDRLNALASFEGAVHANIHQSAYSDNRADDFSIGRLLGIDAWSSKPGTHDAIYTKTINDLNRMALHVNSHSNLRMEALPSALETISGYAMLRLSLPGRQSPRHTWAIHNAGQGHMTLFDPNYGEFHVPNHRLPDFLKTLNEQIKLDLGNTVAQIDIAPCIVSPEFDDTPVAALCRSLHDSGPTSAPSHSNLNSERQSVTEIDLAEKPSSMSHTDLRRRGGCNI</sequence>
<keyword evidence="3" id="KW-0788">Thiol protease</keyword>
<reference evidence="7" key="6">
    <citation type="submission" date="2011-05" db="EMBL/GenBank/DDBJ databases">
        <title>Complete sequence of Collimonas fungivorans Ter331.</title>
        <authorList>
            <person name="Leveau J.H."/>
        </authorList>
    </citation>
    <scope>NUCLEOTIDE SEQUENCE [LARGE SCALE GENOMIC DNA]</scope>
    <source>
        <strain evidence="7">Ter331</strain>
    </source>
</reference>
<keyword evidence="2" id="KW-0378">Hydrolase</keyword>
<protein>
    <submittedName>
        <fullName evidence="6">Putative avrPpic2-like protein</fullName>
    </submittedName>
</protein>
<evidence type="ECO:0000256" key="2">
    <source>
        <dbReference type="ARBA" id="ARBA00022801"/>
    </source>
</evidence>
<dbReference type="NCBIfam" id="TIGR01586">
    <property type="entry name" value="yopT_cys_prot"/>
    <property type="match status" value="1"/>
</dbReference>
<reference evidence="6 7" key="3">
    <citation type="journal article" date="2008" name="FEMS Microbiol. Ecol.">
        <title>Identification and characterization of genes underlying chitinolysis in Collimonas fungivorans Ter331.</title>
        <authorList>
            <person name="Fritsche K."/>
            <person name="de Boer W."/>
            <person name="Gerards S."/>
            <person name="van den Berg M."/>
            <person name="van Veen J.A."/>
            <person name="Leveau J.H."/>
        </authorList>
    </citation>
    <scope>NUCLEOTIDE SEQUENCE [LARGE SCALE GENOMIC DNA]</scope>
    <source>
        <strain evidence="6 7">Ter331</strain>
    </source>
</reference>
<evidence type="ECO:0000256" key="4">
    <source>
        <dbReference type="SAM" id="MobiDB-lite"/>
    </source>
</evidence>
<dbReference type="GO" id="GO:0004197">
    <property type="term" value="F:cysteine-type endopeptidase activity"/>
    <property type="evidence" value="ECO:0007669"/>
    <property type="project" value="InterPro"/>
</dbReference>
<organism evidence="6 7">
    <name type="scientific">Collimonas fungivorans (strain Ter331)</name>
    <dbReference type="NCBI Taxonomy" id="1005048"/>
    <lineage>
        <taxon>Bacteria</taxon>
        <taxon>Pseudomonadati</taxon>
        <taxon>Pseudomonadota</taxon>
        <taxon>Betaproteobacteria</taxon>
        <taxon>Burkholderiales</taxon>
        <taxon>Oxalobacteraceae</taxon>
        <taxon>Collimonas</taxon>
    </lineage>
</organism>
<dbReference type="InterPro" id="IPR006473">
    <property type="entry name" value="Peptidase_C58_Yopt"/>
</dbReference>
<keyword evidence="7" id="KW-1185">Reference proteome</keyword>
<dbReference type="Gene3D" id="3.90.70.20">
    <property type="match status" value="1"/>
</dbReference>
<feature type="region of interest" description="Disordered" evidence="4">
    <location>
        <begin position="61"/>
        <end position="132"/>
    </location>
</feature>
<reference evidence="6 7" key="4">
    <citation type="journal article" date="2010" name="Environ. Microbiol.">
        <title>The bacterial genus Collimonas: mycophagy, weathering and other adaptive solutions to life in oligotrophic soil environments.</title>
        <authorList>
            <person name="Leveau J.H."/>
            <person name="Uroz S."/>
            <person name="de Boer W."/>
        </authorList>
    </citation>
    <scope>NUCLEOTIDE SEQUENCE [LARGE SCALE GENOMIC DNA]</scope>
    <source>
        <strain evidence="6 7">Ter331</strain>
    </source>
</reference>
<feature type="domain" description="Peptidase C58 YopT-type" evidence="5">
    <location>
        <begin position="285"/>
        <end position="341"/>
    </location>
</feature>
<dbReference type="Pfam" id="PF03543">
    <property type="entry name" value="Peptidase_C58"/>
    <property type="match status" value="1"/>
</dbReference>
<dbReference type="EMBL" id="CP002745">
    <property type="protein sequence ID" value="AEK63537.1"/>
    <property type="molecule type" value="Genomic_DNA"/>
</dbReference>
<dbReference type="Proteomes" id="UP000008392">
    <property type="component" value="Chromosome"/>
</dbReference>
<evidence type="ECO:0000313" key="6">
    <source>
        <dbReference type="EMBL" id="AEK63537.1"/>
    </source>
</evidence>
<reference evidence="6 7" key="1">
    <citation type="journal article" date="2004" name="Environ. Microbiol.">
        <title>Phylogeny-function analysis of (meta)genomic libraries: screening for expression of ribosomal RNA genes by large-insert library fluorescent in situ hybridization (LIL-FISH).</title>
        <authorList>
            <person name="Leveau J.H."/>
            <person name="Gerards S."/>
            <person name="de Boer W."/>
            <person name="van Veen J.A."/>
        </authorList>
    </citation>
    <scope>NUCLEOTIDE SEQUENCE [LARGE SCALE GENOMIC DNA]</scope>
    <source>
        <strain evidence="6 7">Ter331</strain>
    </source>
</reference>
<evidence type="ECO:0000256" key="3">
    <source>
        <dbReference type="ARBA" id="ARBA00022807"/>
    </source>
</evidence>
<keyword evidence="1" id="KW-0645">Protease</keyword>